<dbReference type="InterPro" id="IPR027417">
    <property type="entry name" value="P-loop_NTPase"/>
</dbReference>
<reference evidence="1" key="1">
    <citation type="submission" date="2021-02" db="EMBL/GenBank/DDBJ databases">
        <title>Phycicoccus sp. MQZ13P-5T, whole genome shotgun sequence.</title>
        <authorList>
            <person name="Tuo L."/>
        </authorList>
    </citation>
    <scope>NUCLEOTIDE SEQUENCE</scope>
    <source>
        <strain evidence="1">MQZ13P-5</strain>
    </source>
</reference>
<organism evidence="1 2">
    <name type="scientific">Phycicoccus sonneratiae</name>
    <dbReference type="NCBI Taxonomy" id="2807628"/>
    <lineage>
        <taxon>Bacteria</taxon>
        <taxon>Bacillati</taxon>
        <taxon>Actinomycetota</taxon>
        <taxon>Actinomycetes</taxon>
        <taxon>Micrococcales</taxon>
        <taxon>Intrasporangiaceae</taxon>
        <taxon>Phycicoccus</taxon>
    </lineage>
</organism>
<name>A0ABS2CNV7_9MICO</name>
<sequence length="274" mass="30759">MLRDLLTSAPGFGTWDCDEVNLLWKHGNLDVPHDEIPRERATPALAGYLHRSFDRVARRTRSAVVVEKTCAVSLRVPFTRALFPDARYVFIRRDGIDATASTMQRWNAPFELGYTLRKARYVPPGDFPRHLATLVQKRVVQRLRGEVRGEARDMRVSTWWGPRPHDFRTLQEHHPLEELAFIQWQRCVEQAADGLSGLPDDQLLEVVYEDFVADPQRGSSRLFDFLGHPGAAGHAATDAIVAGSVGKGRSRLGPEAVDRLEALGADTLARFGRG</sequence>
<evidence type="ECO:0000313" key="2">
    <source>
        <dbReference type="Proteomes" id="UP001430172"/>
    </source>
</evidence>
<dbReference type="EMBL" id="JAFDVD010000012">
    <property type="protein sequence ID" value="MBM6401113.1"/>
    <property type="molecule type" value="Genomic_DNA"/>
</dbReference>
<comment type="caution">
    <text evidence="1">The sequence shown here is derived from an EMBL/GenBank/DDBJ whole genome shotgun (WGS) entry which is preliminary data.</text>
</comment>
<keyword evidence="2" id="KW-1185">Reference proteome</keyword>
<evidence type="ECO:0000313" key="1">
    <source>
        <dbReference type="EMBL" id="MBM6401113.1"/>
    </source>
</evidence>
<gene>
    <name evidence="1" type="ORF">JQN70_11990</name>
</gene>
<dbReference type="Proteomes" id="UP001430172">
    <property type="component" value="Unassembled WGS sequence"/>
</dbReference>
<proteinExistence type="predicted"/>
<accession>A0ABS2CNV7</accession>
<dbReference type="Pfam" id="PF13469">
    <property type="entry name" value="Sulfotransfer_3"/>
    <property type="match status" value="2"/>
</dbReference>
<dbReference type="Gene3D" id="3.40.50.300">
    <property type="entry name" value="P-loop containing nucleotide triphosphate hydrolases"/>
    <property type="match status" value="1"/>
</dbReference>
<protein>
    <submittedName>
        <fullName evidence="1">Sulfotransferase</fullName>
    </submittedName>
</protein>
<dbReference type="SUPFAM" id="SSF52540">
    <property type="entry name" value="P-loop containing nucleoside triphosphate hydrolases"/>
    <property type="match status" value="1"/>
</dbReference>